<proteinExistence type="inferred from homology"/>
<evidence type="ECO:0000313" key="8">
    <source>
        <dbReference type="EMBL" id="MFD1910946.1"/>
    </source>
</evidence>
<dbReference type="InterPro" id="IPR045229">
    <property type="entry name" value="TPP_enz"/>
</dbReference>
<dbReference type="Proteomes" id="UP001597353">
    <property type="component" value="Unassembled WGS sequence"/>
</dbReference>
<comment type="similarity">
    <text evidence="1 3">Belongs to the TPP enzyme family.</text>
</comment>
<dbReference type="SUPFAM" id="SSF52467">
    <property type="entry name" value="DHS-like NAD/FAD-binding domain"/>
    <property type="match status" value="1"/>
</dbReference>
<dbReference type="Pfam" id="PF02775">
    <property type="entry name" value="TPP_enzyme_C"/>
    <property type="match status" value="1"/>
</dbReference>
<organism evidence="8 9">
    <name type="scientific">Halodurantibacterium flavum</name>
    <dbReference type="NCBI Taxonomy" id="1382802"/>
    <lineage>
        <taxon>Bacteria</taxon>
        <taxon>Pseudomonadati</taxon>
        <taxon>Pseudomonadota</taxon>
        <taxon>Alphaproteobacteria</taxon>
        <taxon>Rhodobacterales</taxon>
        <taxon>Paracoccaceae</taxon>
        <taxon>Halodurantibacterium</taxon>
    </lineage>
</organism>
<keyword evidence="2 3" id="KW-0786">Thiamine pyrophosphate</keyword>
<dbReference type="InterPro" id="IPR029035">
    <property type="entry name" value="DHS-like_NAD/FAD-binding_dom"/>
</dbReference>
<evidence type="ECO:0000256" key="1">
    <source>
        <dbReference type="ARBA" id="ARBA00007812"/>
    </source>
</evidence>
<protein>
    <submittedName>
        <fullName evidence="8">Thiamine pyrophosphate-requiring protein</fullName>
    </submittedName>
</protein>
<accession>A0ABW4S0S1</accession>
<dbReference type="SUPFAM" id="SSF52518">
    <property type="entry name" value="Thiamin diphosphate-binding fold (THDP-binding)"/>
    <property type="match status" value="2"/>
</dbReference>
<reference evidence="9" key="1">
    <citation type="journal article" date="2019" name="Int. J. Syst. Evol. Microbiol.">
        <title>The Global Catalogue of Microorganisms (GCM) 10K type strain sequencing project: providing services to taxonomists for standard genome sequencing and annotation.</title>
        <authorList>
            <consortium name="The Broad Institute Genomics Platform"/>
            <consortium name="The Broad Institute Genome Sequencing Center for Infectious Disease"/>
            <person name="Wu L."/>
            <person name="Ma J."/>
        </authorList>
    </citation>
    <scope>NUCLEOTIDE SEQUENCE [LARGE SCALE GENOMIC DNA]</scope>
    <source>
        <strain evidence="9">CGMCC 4.7242</strain>
    </source>
</reference>
<comment type="caution">
    <text evidence="8">The sequence shown here is derived from an EMBL/GenBank/DDBJ whole genome shotgun (WGS) entry which is preliminary data.</text>
</comment>
<dbReference type="PANTHER" id="PTHR18968">
    <property type="entry name" value="THIAMINE PYROPHOSPHATE ENZYMES"/>
    <property type="match status" value="1"/>
</dbReference>
<feature type="compositionally biased region" description="Polar residues" evidence="4">
    <location>
        <begin position="1"/>
        <end position="22"/>
    </location>
</feature>
<dbReference type="Pfam" id="PF02776">
    <property type="entry name" value="TPP_enzyme_N"/>
    <property type="match status" value="1"/>
</dbReference>
<dbReference type="CDD" id="cd02002">
    <property type="entry name" value="TPP_BFDC"/>
    <property type="match status" value="1"/>
</dbReference>
<dbReference type="EMBL" id="JBHUGH010000002">
    <property type="protein sequence ID" value="MFD1910946.1"/>
    <property type="molecule type" value="Genomic_DNA"/>
</dbReference>
<keyword evidence="9" id="KW-1185">Reference proteome</keyword>
<dbReference type="CDD" id="cd07035">
    <property type="entry name" value="TPP_PYR_POX_like"/>
    <property type="match status" value="1"/>
</dbReference>
<evidence type="ECO:0000259" key="5">
    <source>
        <dbReference type="Pfam" id="PF00205"/>
    </source>
</evidence>
<evidence type="ECO:0000259" key="6">
    <source>
        <dbReference type="Pfam" id="PF02775"/>
    </source>
</evidence>
<gene>
    <name evidence="8" type="ORF">ACFSGJ_01800</name>
</gene>
<dbReference type="Gene3D" id="3.40.50.1220">
    <property type="entry name" value="TPP-binding domain"/>
    <property type="match status" value="1"/>
</dbReference>
<dbReference type="PANTHER" id="PTHR18968:SF13">
    <property type="entry name" value="ACETOLACTATE SYNTHASE CATALYTIC SUBUNIT, MITOCHONDRIAL"/>
    <property type="match status" value="1"/>
</dbReference>
<dbReference type="Pfam" id="PF00205">
    <property type="entry name" value="TPP_enzyme_M"/>
    <property type="match status" value="1"/>
</dbReference>
<dbReference type="InterPro" id="IPR011766">
    <property type="entry name" value="TPP_enzyme_TPP-bd"/>
</dbReference>
<name>A0ABW4S0S1_9RHOB</name>
<evidence type="ECO:0000259" key="7">
    <source>
        <dbReference type="Pfam" id="PF02776"/>
    </source>
</evidence>
<evidence type="ECO:0000313" key="9">
    <source>
        <dbReference type="Proteomes" id="UP001597353"/>
    </source>
</evidence>
<dbReference type="RefSeq" id="WP_390258997.1">
    <property type="nucleotide sequence ID" value="NZ_JBHUGH010000002.1"/>
</dbReference>
<evidence type="ECO:0000256" key="4">
    <source>
        <dbReference type="SAM" id="MobiDB-lite"/>
    </source>
</evidence>
<evidence type="ECO:0000256" key="2">
    <source>
        <dbReference type="ARBA" id="ARBA00023052"/>
    </source>
</evidence>
<dbReference type="InterPro" id="IPR012000">
    <property type="entry name" value="Thiamin_PyroP_enz_cen_dom"/>
</dbReference>
<feature type="region of interest" description="Disordered" evidence="4">
    <location>
        <begin position="370"/>
        <end position="390"/>
    </location>
</feature>
<feature type="domain" description="Thiamine pyrophosphate enzyme central" evidence="5">
    <location>
        <begin position="224"/>
        <end position="353"/>
    </location>
</feature>
<evidence type="ECO:0000256" key="3">
    <source>
        <dbReference type="RuleBase" id="RU362132"/>
    </source>
</evidence>
<dbReference type="Gene3D" id="3.40.50.970">
    <property type="match status" value="2"/>
</dbReference>
<dbReference type="InterPro" id="IPR012001">
    <property type="entry name" value="Thiamin_PyroP_enz_TPP-bd_dom"/>
</dbReference>
<feature type="domain" description="Thiamine pyrophosphate enzyme TPP-binding" evidence="6">
    <location>
        <begin position="424"/>
        <end position="573"/>
    </location>
</feature>
<sequence>MQNSGSRAQGDTQPAPEQQADPQTGAEALLRSLRRNGVTYLFSNSGTDFPPIIEAMARLDPESQPVPLLVPHETAGVAMAHGYYLMTGAPQAVMVHVNVGLANSVMGMINAASDDIPVLMMSGRTPITETGREGCRATPIQYGQEMYDQSSLVRDVAKFTYEMRYPEQGDSLVTRALTLAASVPAGPVYLSLPREPLGEVIPPTVPPAPAQVRAEPAAPDPAAIARLAEWISAARAPLILTQRGDTGGRSAAALARLADRHAIAVAEPFSIRNVMATDHPMFQGHDPKPAIAGADLIIVLDSGVPWIEATHSPAPGVRVAHIGPDPLFRRMPVRGYRNDLAIVADPAAALDALDAALGQPGPHTVARRASLSARSADRRTAARAQAQDGATSPMTAEWLSHCLSDIMDDRAVIFGELGVVPGAMRLKGPNRMFNNPHSGGLGWGLPAALGAQLADRDRLVIACIGDGSYMFANPVACHQIAEALRLPVLTIIKNNGMWNAVRRSVVNAYPGGAAARMNTMPLTSLEPAPDYLMVAAASRAHTERVTDGADLPAALDRALRVIREERRQAVLDVAISVSDRH</sequence>
<feature type="region of interest" description="Disordered" evidence="4">
    <location>
        <begin position="1"/>
        <end position="23"/>
    </location>
</feature>
<dbReference type="NCBIfam" id="NF006203">
    <property type="entry name" value="PRK08327.1"/>
    <property type="match status" value="1"/>
</dbReference>
<feature type="domain" description="Thiamine pyrophosphate enzyme N-terminal TPP-binding" evidence="7">
    <location>
        <begin position="24"/>
        <end position="141"/>
    </location>
</feature>
<dbReference type="InterPro" id="IPR029061">
    <property type="entry name" value="THDP-binding"/>
</dbReference>